<dbReference type="PANTHER" id="PTHR40626">
    <property type="entry name" value="MIP31509P"/>
    <property type="match status" value="1"/>
</dbReference>
<evidence type="ECO:0000256" key="7">
    <source>
        <dbReference type="PROSITE-ProRule" id="PRU00042"/>
    </source>
</evidence>
<evidence type="ECO:0000256" key="3">
    <source>
        <dbReference type="ARBA" id="ARBA00022737"/>
    </source>
</evidence>
<feature type="compositionally biased region" description="Low complexity" evidence="8">
    <location>
        <begin position="91"/>
        <end position="116"/>
    </location>
</feature>
<feature type="compositionally biased region" description="Pro residues" evidence="8">
    <location>
        <begin position="723"/>
        <end position="733"/>
    </location>
</feature>
<dbReference type="GeneID" id="85314454"/>
<dbReference type="PANTHER" id="PTHR40626:SF30">
    <property type="entry name" value="FINGER DOMAIN PROTEIN, PUTATIVE (AFU_ORTHOLOGUE AFUA_4G13600)-RELATED"/>
    <property type="match status" value="1"/>
</dbReference>
<dbReference type="EMBL" id="MU839032">
    <property type="protein sequence ID" value="KAK1762957.1"/>
    <property type="molecule type" value="Genomic_DNA"/>
</dbReference>
<name>A0AAJ0FD88_9PEZI</name>
<feature type="region of interest" description="Disordered" evidence="8">
    <location>
        <begin position="314"/>
        <end position="352"/>
    </location>
</feature>
<keyword evidence="6" id="KW-0539">Nucleus</keyword>
<keyword evidence="11" id="KW-1185">Reference proteome</keyword>
<evidence type="ECO:0000256" key="2">
    <source>
        <dbReference type="ARBA" id="ARBA00022723"/>
    </source>
</evidence>
<dbReference type="RefSeq" id="XP_060279170.1">
    <property type="nucleotide sequence ID" value="XM_060431267.1"/>
</dbReference>
<feature type="compositionally biased region" description="Low complexity" evidence="8">
    <location>
        <begin position="705"/>
        <end position="722"/>
    </location>
</feature>
<sequence>MASLKFIMDVDDDEPDAPSNKKDKDPAAVPSSSRQDPSSSQAYSSHVTSSSQAIERSLRPGTRHTTSSNTAAKPAVASASSPRSSARRRSTTSTDSMDLAAGYGSAASSSSRGGPANPSISPMRPVPNPAGADIPVKLTPITGRLSHQSPGYLCSYPGCGRVFHRPDLLTRHLQRHEQEGDKAAKSGDEDGGGGLSLPQAAGPSSVMQQGPGRSSASGTAAAEMPSTNAPGFQQLRSTGDPRNPSLSPRQGGTAEHYSYNYPPRGSHDYQYSSSPSVSVINPTPTLEASPYSSLAEPYQQSRSTPSIFVVTQGLSPPSLNLPENGPPDLGYPDASPWPSSASDSTYSTPASDISRNHRYWLPRHQSPTADWPSTQLLSPYPNTVRRETQSPGPSLETIAGPAPPAFMSSFSAPSHFSTAPQNETFGAVLDVPLSVFGSTTEPASHTMVSPSTNTLRPHSRHHSVTSIHGATSPHIAPAHATETLVTPMRALPDRINSMASLGRQKEMVIDIADAQAQQAFMGSGGGFDMLGDLEEALGNGGQGRLGCETGVMALNLGPMIAGGGIPGAGDPGLLPRAVRAAIPGYIKVYWRRLHRSWPIVHRCSFEVAGEDALRCAVAAVATQYLDSKQDRINGNQLHEYAWQEAKRIPQWNLQVMQAILLCELFARFRGRKAVTRPSKQFESLYSRVSSQHFFSSADNGLLPCDPSTWSPDSSSSSSSCMTPGPPGDLPSMPPVAVSSSNSLEFRSEPSSWSTLFPSANYQTPSLVVQQQPRSHAVPYTQVLYHNPSMFDPAVMSLEQHGSVGDRWQAWLDAEARRRLLTACFIVDTHTSVYQQQRKAHEYDLSGTGATPPIPLIDRGAALWEASSAEEWAGLLSRDPGARNPTFIPPANSLTPEGLLDRPEFDRAAILALESLRLPRRPSGTDAGPAPSPGPAPIHFPLLGDDAVEDFDMDLENHPSASAPAPRRSPHASPPPGTSAPEERLARLFAPCPRANTYLALHHTPLHDLLAVSGDTWIFSQKVLPATSFAEHQKRLKAWAEHQQRAARSSPLPAAAAARATMYAARAILGFLATRCPADDDDDDEEEGEEEEEEDGDDAPAWFPDLGDYWALYVCALVCWAFGHRARSAGVSDRAGGADDEGTLAWLRLVAGARWPEEVAAVRGRREAGGVVGLVRRRLERDCVGGRSRLYVDAVGVLKKLEEGVNWKWF</sequence>
<proteinExistence type="predicted"/>
<reference evidence="10" key="1">
    <citation type="submission" date="2023-06" db="EMBL/GenBank/DDBJ databases">
        <title>Genome-scale phylogeny and comparative genomics of the fungal order Sordariales.</title>
        <authorList>
            <consortium name="Lawrence Berkeley National Laboratory"/>
            <person name="Hensen N."/>
            <person name="Bonometti L."/>
            <person name="Westerberg I."/>
            <person name="Brannstrom I.O."/>
            <person name="Guillou S."/>
            <person name="Cros-Aarteil S."/>
            <person name="Calhoun S."/>
            <person name="Haridas S."/>
            <person name="Kuo A."/>
            <person name="Mondo S."/>
            <person name="Pangilinan J."/>
            <person name="Riley R."/>
            <person name="Labutti K."/>
            <person name="Andreopoulos B."/>
            <person name="Lipzen A."/>
            <person name="Chen C."/>
            <person name="Yanf M."/>
            <person name="Daum C."/>
            <person name="Ng V."/>
            <person name="Clum A."/>
            <person name="Steindorff A."/>
            <person name="Ohm R."/>
            <person name="Martin F."/>
            <person name="Silar P."/>
            <person name="Natvig D."/>
            <person name="Lalanne C."/>
            <person name="Gautier V."/>
            <person name="Ament-Velasquez S.L."/>
            <person name="Kruys A."/>
            <person name="Hutchinson M.I."/>
            <person name="Powell A.J."/>
            <person name="Barry K."/>
            <person name="Miller A.N."/>
            <person name="Grigoriev I.V."/>
            <person name="Debuchy R."/>
            <person name="Gladieux P."/>
            <person name="Thoren M.H."/>
            <person name="Johannesson H."/>
        </authorList>
    </citation>
    <scope>NUCLEOTIDE SEQUENCE</scope>
    <source>
        <strain evidence="10">8032-3</strain>
    </source>
</reference>
<keyword evidence="4 7" id="KW-0863">Zinc-finger</keyword>
<dbReference type="PROSITE" id="PS00028">
    <property type="entry name" value="ZINC_FINGER_C2H2_1"/>
    <property type="match status" value="1"/>
</dbReference>
<dbReference type="Gene3D" id="3.30.160.60">
    <property type="entry name" value="Classic Zinc Finger"/>
    <property type="match status" value="1"/>
</dbReference>
<dbReference type="GO" id="GO:0000978">
    <property type="term" value="F:RNA polymerase II cis-regulatory region sequence-specific DNA binding"/>
    <property type="evidence" value="ECO:0007669"/>
    <property type="project" value="InterPro"/>
</dbReference>
<feature type="compositionally biased region" description="Low complexity" evidence="8">
    <location>
        <begin position="68"/>
        <end position="84"/>
    </location>
</feature>
<dbReference type="Proteomes" id="UP001244011">
    <property type="component" value="Unassembled WGS sequence"/>
</dbReference>
<feature type="compositionally biased region" description="Acidic residues" evidence="8">
    <location>
        <begin position="1078"/>
        <end position="1097"/>
    </location>
</feature>
<evidence type="ECO:0000256" key="1">
    <source>
        <dbReference type="ARBA" id="ARBA00004123"/>
    </source>
</evidence>
<feature type="region of interest" description="Disordered" evidence="8">
    <location>
        <begin position="1077"/>
        <end position="1100"/>
    </location>
</feature>
<accession>A0AAJ0FD88</accession>
<feature type="region of interest" description="Disordered" evidence="8">
    <location>
        <begin position="705"/>
        <end position="740"/>
    </location>
</feature>
<evidence type="ECO:0000256" key="5">
    <source>
        <dbReference type="ARBA" id="ARBA00022833"/>
    </source>
</evidence>
<feature type="compositionally biased region" description="Polar residues" evidence="8">
    <location>
        <begin position="225"/>
        <end position="237"/>
    </location>
</feature>
<feature type="region of interest" description="Disordered" evidence="8">
    <location>
        <begin position="954"/>
        <end position="981"/>
    </location>
</feature>
<feature type="compositionally biased region" description="Low complexity" evidence="8">
    <location>
        <begin position="31"/>
        <end position="45"/>
    </location>
</feature>
<feature type="compositionally biased region" description="Basic and acidic residues" evidence="8">
    <location>
        <begin position="175"/>
        <end position="188"/>
    </location>
</feature>
<evidence type="ECO:0000256" key="6">
    <source>
        <dbReference type="ARBA" id="ARBA00023242"/>
    </source>
</evidence>
<evidence type="ECO:0000256" key="4">
    <source>
        <dbReference type="ARBA" id="ARBA00022771"/>
    </source>
</evidence>
<dbReference type="GO" id="GO:0008270">
    <property type="term" value="F:zinc ion binding"/>
    <property type="evidence" value="ECO:0007669"/>
    <property type="project" value="UniProtKB-KW"/>
</dbReference>
<keyword evidence="2" id="KW-0479">Metal-binding</keyword>
<dbReference type="GO" id="GO:0000981">
    <property type="term" value="F:DNA-binding transcription factor activity, RNA polymerase II-specific"/>
    <property type="evidence" value="ECO:0007669"/>
    <property type="project" value="InterPro"/>
</dbReference>
<feature type="compositionally biased region" description="Polar residues" evidence="8">
    <location>
        <begin position="205"/>
        <end position="218"/>
    </location>
</feature>
<dbReference type="GO" id="GO:0005634">
    <property type="term" value="C:nucleus"/>
    <property type="evidence" value="ECO:0007669"/>
    <property type="project" value="UniProtKB-SubCell"/>
</dbReference>
<comment type="subcellular location">
    <subcellularLocation>
        <location evidence="1">Nucleus</location>
    </subcellularLocation>
</comment>
<dbReference type="PROSITE" id="PS50157">
    <property type="entry name" value="ZINC_FINGER_C2H2_2"/>
    <property type="match status" value="1"/>
</dbReference>
<dbReference type="InterPro" id="IPR013087">
    <property type="entry name" value="Znf_C2H2_type"/>
</dbReference>
<comment type="caution">
    <text evidence="10">The sequence shown here is derived from an EMBL/GenBank/DDBJ whole genome shotgun (WGS) entry which is preliminary data.</text>
</comment>
<organism evidence="10 11">
    <name type="scientific">Phialemonium atrogriseum</name>
    <dbReference type="NCBI Taxonomy" id="1093897"/>
    <lineage>
        <taxon>Eukaryota</taxon>
        <taxon>Fungi</taxon>
        <taxon>Dikarya</taxon>
        <taxon>Ascomycota</taxon>
        <taxon>Pezizomycotina</taxon>
        <taxon>Sordariomycetes</taxon>
        <taxon>Sordariomycetidae</taxon>
        <taxon>Cephalothecales</taxon>
        <taxon>Cephalothecaceae</taxon>
        <taxon>Phialemonium</taxon>
    </lineage>
</organism>
<evidence type="ECO:0000313" key="10">
    <source>
        <dbReference type="EMBL" id="KAK1762957.1"/>
    </source>
</evidence>
<evidence type="ECO:0000256" key="8">
    <source>
        <dbReference type="SAM" id="MobiDB-lite"/>
    </source>
</evidence>
<dbReference type="SMART" id="SM00355">
    <property type="entry name" value="ZnF_C2H2"/>
    <property type="match status" value="1"/>
</dbReference>
<feature type="region of interest" description="Disordered" evidence="8">
    <location>
        <begin position="1"/>
        <end position="150"/>
    </location>
</feature>
<dbReference type="CDD" id="cd12148">
    <property type="entry name" value="fungal_TF_MHR"/>
    <property type="match status" value="1"/>
</dbReference>
<feature type="region of interest" description="Disordered" evidence="8">
    <location>
        <begin position="918"/>
        <end position="942"/>
    </location>
</feature>
<feature type="domain" description="C2H2-type" evidence="9">
    <location>
        <begin position="152"/>
        <end position="181"/>
    </location>
</feature>
<gene>
    <name evidence="10" type="ORF">QBC33DRAFT_581440</name>
</gene>
<keyword evidence="3" id="KW-0677">Repeat</keyword>
<feature type="region of interest" description="Disordered" evidence="8">
    <location>
        <begin position="175"/>
        <end position="282"/>
    </location>
</feature>
<evidence type="ECO:0000259" key="9">
    <source>
        <dbReference type="PROSITE" id="PS50157"/>
    </source>
</evidence>
<evidence type="ECO:0000313" key="11">
    <source>
        <dbReference type="Proteomes" id="UP001244011"/>
    </source>
</evidence>
<dbReference type="AlphaFoldDB" id="A0AAJ0FD88"/>
<dbReference type="GO" id="GO:0000785">
    <property type="term" value="C:chromatin"/>
    <property type="evidence" value="ECO:0007669"/>
    <property type="project" value="TreeGrafter"/>
</dbReference>
<dbReference type="InterPro" id="IPR051059">
    <property type="entry name" value="VerF-like"/>
</dbReference>
<protein>
    <recommendedName>
        <fullName evidence="9">C2H2-type domain-containing protein</fullName>
    </recommendedName>
</protein>
<feature type="compositionally biased region" description="Polar residues" evidence="8">
    <location>
        <begin position="269"/>
        <end position="282"/>
    </location>
</feature>
<keyword evidence="5" id="KW-0862">Zinc</keyword>
<feature type="compositionally biased region" description="Low complexity" evidence="8">
    <location>
        <begin position="331"/>
        <end position="352"/>
    </location>
</feature>